<feature type="binding site" evidence="3">
    <location>
        <begin position="8"/>
        <end position="13"/>
    </location>
    <ligand>
        <name>ATP</name>
        <dbReference type="ChEBI" id="CHEBI:30616"/>
    </ligand>
</feature>
<gene>
    <name evidence="3 6" type="primary">glk</name>
    <name evidence="6" type="ORF">CEM_168</name>
</gene>
<evidence type="ECO:0000256" key="4">
    <source>
        <dbReference type="RuleBase" id="RU004046"/>
    </source>
</evidence>
<dbReference type="AlphaFoldDB" id="A0A078KHP1"/>
<keyword evidence="3" id="KW-0067">ATP-binding</keyword>
<organism evidence="6 7">
    <name type="scientific">Candidatus Johnevansia muelleri</name>
    <dbReference type="NCBI Taxonomy" id="1495769"/>
    <lineage>
        <taxon>Bacteria</taxon>
        <taxon>Pseudomonadati</taxon>
        <taxon>Pseudomonadota</taxon>
        <taxon>Gammaproteobacteria</taxon>
        <taxon>Candidatus Johnevansiales</taxon>
        <taxon>Candidatus Johnevansiaceae</taxon>
        <taxon>Candidatus Johnevansia</taxon>
    </lineage>
</organism>
<keyword evidence="1 3" id="KW-0808">Transferase</keyword>
<dbReference type="Gene3D" id="3.40.367.20">
    <property type="match status" value="1"/>
</dbReference>
<reference evidence="7" key="1">
    <citation type="submission" date="2014-07" db="EMBL/GenBank/DDBJ databases">
        <authorList>
            <person name="Santos-Garcia D."/>
        </authorList>
    </citation>
    <scope>NUCLEOTIDE SEQUENCE [LARGE SCALE GENOMIC DNA]</scope>
</reference>
<dbReference type="EMBL" id="LM655252">
    <property type="protein sequence ID" value="CDZ16435.1"/>
    <property type="molecule type" value="Genomic_DNA"/>
</dbReference>
<comment type="subcellular location">
    <subcellularLocation>
        <location evidence="3">Cytoplasm</location>
    </subcellularLocation>
</comment>
<dbReference type="InterPro" id="IPR043129">
    <property type="entry name" value="ATPase_NBD"/>
</dbReference>
<keyword evidence="3" id="KW-0547">Nucleotide-binding</keyword>
<keyword evidence="3" id="KW-0963">Cytoplasm</keyword>
<evidence type="ECO:0000256" key="3">
    <source>
        <dbReference type="HAMAP-Rule" id="MF_00524"/>
    </source>
</evidence>
<evidence type="ECO:0000256" key="5">
    <source>
        <dbReference type="SAM" id="Phobius"/>
    </source>
</evidence>
<dbReference type="Pfam" id="PF02685">
    <property type="entry name" value="Glucokinase"/>
    <property type="match status" value="1"/>
</dbReference>
<name>A0A078KHP1_9GAMM</name>
<keyword evidence="3" id="KW-0324">Glycolysis</keyword>
<dbReference type="InterPro" id="IPR003836">
    <property type="entry name" value="Glucokinase"/>
</dbReference>
<dbReference type="PANTHER" id="PTHR47690">
    <property type="entry name" value="GLUCOKINASE"/>
    <property type="match status" value="1"/>
</dbReference>
<keyword evidence="2 3" id="KW-0418">Kinase</keyword>
<protein>
    <recommendedName>
        <fullName evidence="3">Glucokinase</fullName>
        <ecNumber evidence="3">2.7.1.2</ecNumber>
    </recommendedName>
    <alternativeName>
        <fullName evidence="3">Glucose kinase</fullName>
    </alternativeName>
</protein>
<dbReference type="STRING" id="1495769.CEM_168"/>
<evidence type="ECO:0000256" key="1">
    <source>
        <dbReference type="ARBA" id="ARBA00022679"/>
    </source>
</evidence>
<dbReference type="PATRIC" id="fig|1495769.3.peg.157"/>
<dbReference type="Proteomes" id="UP000032420">
    <property type="component" value="Chromosome I"/>
</dbReference>
<dbReference type="OrthoDB" id="9800595at2"/>
<keyword evidence="5" id="KW-0812">Transmembrane</keyword>
<feature type="transmembrane region" description="Helical" evidence="5">
    <location>
        <begin position="246"/>
        <end position="267"/>
    </location>
</feature>
<evidence type="ECO:0000256" key="2">
    <source>
        <dbReference type="ARBA" id="ARBA00022777"/>
    </source>
</evidence>
<dbReference type="GO" id="GO:0005536">
    <property type="term" value="F:D-glucose binding"/>
    <property type="evidence" value="ECO:0007669"/>
    <property type="project" value="InterPro"/>
</dbReference>
<dbReference type="GO" id="GO:0005829">
    <property type="term" value="C:cytosol"/>
    <property type="evidence" value="ECO:0007669"/>
    <property type="project" value="TreeGrafter"/>
</dbReference>
<dbReference type="CDD" id="cd24008">
    <property type="entry name" value="ASKHA_NBD_GLK"/>
    <property type="match status" value="1"/>
</dbReference>
<dbReference type="GO" id="GO:0004340">
    <property type="term" value="F:glucokinase activity"/>
    <property type="evidence" value="ECO:0007669"/>
    <property type="project" value="UniProtKB-UniRule"/>
</dbReference>
<keyword evidence="7" id="KW-1185">Reference proteome</keyword>
<dbReference type="InterPro" id="IPR050201">
    <property type="entry name" value="Bacterial_glucokinase"/>
</dbReference>
<proteinExistence type="inferred from homology"/>
<keyword evidence="5" id="KW-0472">Membrane</keyword>
<accession>A0A078KHP1</accession>
<dbReference type="NCBIfam" id="TIGR00749">
    <property type="entry name" value="glk"/>
    <property type="match status" value="1"/>
</dbReference>
<comment type="similarity">
    <text evidence="3 4">Belongs to the bacterial glucokinase family.</text>
</comment>
<comment type="catalytic activity">
    <reaction evidence="3">
        <text>D-glucose + ATP = D-glucose 6-phosphate + ADP + H(+)</text>
        <dbReference type="Rhea" id="RHEA:17825"/>
        <dbReference type="ChEBI" id="CHEBI:4167"/>
        <dbReference type="ChEBI" id="CHEBI:15378"/>
        <dbReference type="ChEBI" id="CHEBI:30616"/>
        <dbReference type="ChEBI" id="CHEBI:61548"/>
        <dbReference type="ChEBI" id="CHEBI:456216"/>
        <dbReference type="EC" id="2.7.1.2"/>
    </reaction>
</comment>
<dbReference type="EC" id="2.7.1.2" evidence="3"/>
<dbReference type="GO" id="GO:0006096">
    <property type="term" value="P:glycolytic process"/>
    <property type="evidence" value="ECO:0007669"/>
    <property type="project" value="UniProtKB-UniRule"/>
</dbReference>
<evidence type="ECO:0000313" key="6">
    <source>
        <dbReference type="EMBL" id="CDZ16435.1"/>
    </source>
</evidence>
<dbReference type="HOGENOM" id="CLU_042582_1_0_6"/>
<dbReference type="SUPFAM" id="SSF53067">
    <property type="entry name" value="Actin-like ATPase domain"/>
    <property type="match status" value="1"/>
</dbReference>
<sequence>MTRPFLVGDIGGTNIRLALLTKYHIHDIHKIKCTNYKSIIEAVRSYIKMVKCKKPKEACLAFACPVNHDLIKMTNNSWIFNKSEFQIDLGLYNFKVINDFTAMALGLPHINKKYLYKIGNGVSKKENIRLVIGPGTGMGLSGLMPSNRFWLPLSTEGGHASFAPTDNFEIKLWNWFEARYDRVSIERILSGQGLVDLYKAYTEFEKIIAICKTPADVTNAAIQNNYIAYKAVMLFCKILGSVIGDFALTIGAIGGIYICGGILPRIIDLLDKSDFRKSFISKGRMGCYTYNIATWIVMDKWTGLIGAAEALYNEEVF</sequence>
<dbReference type="Gene3D" id="3.30.420.40">
    <property type="match status" value="1"/>
</dbReference>
<dbReference type="PANTHER" id="PTHR47690:SF1">
    <property type="entry name" value="GLUCOKINASE"/>
    <property type="match status" value="1"/>
</dbReference>
<dbReference type="HAMAP" id="MF_00524">
    <property type="entry name" value="Glucokinase"/>
    <property type="match status" value="1"/>
</dbReference>
<keyword evidence="5" id="KW-1133">Transmembrane helix</keyword>
<evidence type="ECO:0000313" key="7">
    <source>
        <dbReference type="Proteomes" id="UP000032420"/>
    </source>
</evidence>
<dbReference type="GO" id="GO:0005524">
    <property type="term" value="F:ATP binding"/>
    <property type="evidence" value="ECO:0007669"/>
    <property type="project" value="UniProtKB-UniRule"/>
</dbReference>
<dbReference type="KEGG" id="eme:CEM_168"/>